<name>A0A1W4WS05_AGRPL</name>
<dbReference type="InterPro" id="IPR002646">
    <property type="entry name" value="PolA_pol_head_dom"/>
</dbReference>
<evidence type="ECO:0000259" key="11">
    <source>
        <dbReference type="Pfam" id="PF12627"/>
    </source>
</evidence>
<protein>
    <submittedName>
        <fullName evidence="13">CCA tRNA nucleotidyltransferase 1, mitochondrial</fullName>
    </submittedName>
</protein>
<dbReference type="OrthoDB" id="445712at2759"/>
<dbReference type="PANTHER" id="PTHR46173:SF1">
    <property type="entry name" value="CCA TRNA NUCLEOTIDYLTRANSFERASE 1, MITOCHONDRIAL"/>
    <property type="match status" value="1"/>
</dbReference>
<evidence type="ECO:0000256" key="5">
    <source>
        <dbReference type="ARBA" id="ARBA00022695"/>
    </source>
</evidence>
<feature type="domain" description="Poly A polymerase head" evidence="10">
    <location>
        <begin position="79"/>
        <end position="202"/>
    </location>
</feature>
<keyword evidence="5" id="KW-0548">Nucleotidyltransferase</keyword>
<dbReference type="CDD" id="cd05398">
    <property type="entry name" value="NT_ClassII-CCAase"/>
    <property type="match status" value="1"/>
</dbReference>
<dbReference type="GO" id="GO:0046872">
    <property type="term" value="F:metal ion binding"/>
    <property type="evidence" value="ECO:0007669"/>
    <property type="project" value="UniProtKB-KW"/>
</dbReference>
<keyword evidence="3 9" id="KW-0808">Transferase</keyword>
<evidence type="ECO:0000313" key="13">
    <source>
        <dbReference type="RefSeq" id="XP_018322908.1"/>
    </source>
</evidence>
<keyword evidence="6" id="KW-0479">Metal-binding</keyword>
<dbReference type="InParanoid" id="A0A1W4WS05"/>
<evidence type="ECO:0000256" key="6">
    <source>
        <dbReference type="ARBA" id="ARBA00022723"/>
    </source>
</evidence>
<dbReference type="AlphaFoldDB" id="A0A1W4WS05"/>
<dbReference type="InterPro" id="IPR032828">
    <property type="entry name" value="PolyA_RNA-bd"/>
</dbReference>
<evidence type="ECO:0000256" key="3">
    <source>
        <dbReference type="ARBA" id="ARBA00022679"/>
    </source>
</evidence>
<dbReference type="FunCoup" id="A0A1W4WS05">
    <property type="interactions" value="2340"/>
</dbReference>
<dbReference type="InterPro" id="IPR043519">
    <property type="entry name" value="NT_sf"/>
</dbReference>
<accession>A0A1W4WS05</accession>
<keyword evidence="7" id="KW-0547">Nucleotide-binding</keyword>
<evidence type="ECO:0000256" key="1">
    <source>
        <dbReference type="ARBA" id="ARBA00001946"/>
    </source>
</evidence>
<dbReference type="GO" id="GO:0000166">
    <property type="term" value="F:nucleotide binding"/>
    <property type="evidence" value="ECO:0007669"/>
    <property type="project" value="UniProtKB-KW"/>
</dbReference>
<comment type="similarity">
    <text evidence="2 9">Belongs to the tRNA nucleotidyltransferase/poly(A) polymerase family.</text>
</comment>
<evidence type="ECO:0000256" key="4">
    <source>
        <dbReference type="ARBA" id="ARBA00022694"/>
    </source>
</evidence>
<sequence length="462" mass="53298">MNFCKLLRKTIKLKSCVRYLNNYKTFSKRQRIEEIRKTVFPKSRKNPVIMKLETPEFKSIFTDELNLLIKLFKDNGFELRVAGGAVRDLLMGNKPKDLDFATTATPDQMKELFTNEGIRMINMKGEKHGTITARINDKENFEITTLRVDLVTDGRHADVQFTTDWLLDANRRDLTINSMYLCFDGTVIDYFYGYEDLKKRRVCFVGDAETRIIEDYLRILRYFRFFGRISERPDTHEEVTLEAIRKNASGLGQVSGERIWVELKQILEGNFAGELALTILDCGIGPYIGLPNKVRIDELQRVWGKGKHLSLKGITLLTSLLSNEEDALALHNRLKLSAYERDLALFIIQHRAPKPSPDPLLPYQKLVVLGKGKDIKDYVIQVLKYNNSPYIQDFESWIPPKFPVTGTMLKDYGVESGKFMGAVLSELKEIWAESKFNKTIDELLKDVPHIVSTLKERKKVKQ</sequence>
<dbReference type="GO" id="GO:1990180">
    <property type="term" value="P:mitochondrial tRNA 3'-end processing"/>
    <property type="evidence" value="ECO:0007669"/>
    <property type="project" value="TreeGrafter"/>
</dbReference>
<dbReference type="GO" id="GO:0001680">
    <property type="term" value="P:tRNA 3'-terminal CCA addition"/>
    <property type="evidence" value="ECO:0007669"/>
    <property type="project" value="TreeGrafter"/>
</dbReference>
<dbReference type="Proteomes" id="UP000192223">
    <property type="component" value="Unplaced"/>
</dbReference>
<evidence type="ECO:0000256" key="7">
    <source>
        <dbReference type="ARBA" id="ARBA00022741"/>
    </source>
</evidence>
<dbReference type="SUPFAM" id="SSF81891">
    <property type="entry name" value="Poly A polymerase C-terminal region-like"/>
    <property type="match status" value="1"/>
</dbReference>
<dbReference type="Pfam" id="PF12627">
    <property type="entry name" value="PolyA_pol_RNAbd"/>
    <property type="match status" value="1"/>
</dbReference>
<comment type="cofactor">
    <cofactor evidence="1">
        <name>Mg(2+)</name>
        <dbReference type="ChEBI" id="CHEBI:18420"/>
    </cofactor>
</comment>
<dbReference type="Gene3D" id="1.10.3090.10">
    <property type="entry name" value="cca-adding enzyme, domain 2"/>
    <property type="match status" value="1"/>
</dbReference>
<dbReference type="InterPro" id="IPR050264">
    <property type="entry name" value="Bact_CCA-adding_enz_type3_sf"/>
</dbReference>
<dbReference type="Pfam" id="PF01743">
    <property type="entry name" value="PolyA_pol"/>
    <property type="match status" value="1"/>
</dbReference>
<dbReference type="STRING" id="224129.A0A1W4WS05"/>
<dbReference type="PANTHER" id="PTHR46173">
    <property type="entry name" value="CCA TRNA NUCLEOTIDYLTRANSFERASE 1, MITOCHONDRIAL"/>
    <property type="match status" value="1"/>
</dbReference>
<dbReference type="GO" id="GO:0000049">
    <property type="term" value="F:tRNA binding"/>
    <property type="evidence" value="ECO:0007669"/>
    <property type="project" value="TreeGrafter"/>
</dbReference>
<evidence type="ECO:0000313" key="12">
    <source>
        <dbReference type="Proteomes" id="UP000192223"/>
    </source>
</evidence>
<evidence type="ECO:0000256" key="9">
    <source>
        <dbReference type="RuleBase" id="RU003953"/>
    </source>
</evidence>
<organism evidence="12 13">
    <name type="scientific">Agrilus planipennis</name>
    <name type="common">Emerald ash borer</name>
    <name type="synonym">Agrilus marcopoli</name>
    <dbReference type="NCBI Taxonomy" id="224129"/>
    <lineage>
        <taxon>Eukaryota</taxon>
        <taxon>Metazoa</taxon>
        <taxon>Ecdysozoa</taxon>
        <taxon>Arthropoda</taxon>
        <taxon>Hexapoda</taxon>
        <taxon>Insecta</taxon>
        <taxon>Pterygota</taxon>
        <taxon>Neoptera</taxon>
        <taxon>Endopterygota</taxon>
        <taxon>Coleoptera</taxon>
        <taxon>Polyphaga</taxon>
        <taxon>Elateriformia</taxon>
        <taxon>Buprestoidea</taxon>
        <taxon>Buprestidae</taxon>
        <taxon>Agrilinae</taxon>
        <taxon>Agrilus</taxon>
    </lineage>
</organism>
<dbReference type="GO" id="GO:0005739">
    <property type="term" value="C:mitochondrion"/>
    <property type="evidence" value="ECO:0007669"/>
    <property type="project" value="TreeGrafter"/>
</dbReference>
<dbReference type="SUPFAM" id="SSF81301">
    <property type="entry name" value="Nucleotidyltransferase"/>
    <property type="match status" value="1"/>
</dbReference>
<evidence type="ECO:0000256" key="8">
    <source>
        <dbReference type="ARBA" id="ARBA00022842"/>
    </source>
</evidence>
<keyword evidence="12" id="KW-1185">Reference proteome</keyword>
<gene>
    <name evidence="13" type="primary">LOC108735447</name>
</gene>
<evidence type="ECO:0000259" key="10">
    <source>
        <dbReference type="Pfam" id="PF01743"/>
    </source>
</evidence>
<proteinExistence type="inferred from homology"/>
<keyword evidence="9" id="KW-0694">RNA-binding</keyword>
<dbReference type="GO" id="GO:0016779">
    <property type="term" value="F:nucleotidyltransferase activity"/>
    <property type="evidence" value="ECO:0007669"/>
    <property type="project" value="UniProtKB-KW"/>
</dbReference>
<reference evidence="13" key="1">
    <citation type="submission" date="2025-08" db="UniProtKB">
        <authorList>
            <consortium name="RefSeq"/>
        </authorList>
    </citation>
    <scope>IDENTIFICATION</scope>
    <source>
        <tissue evidence="13">Entire body</tissue>
    </source>
</reference>
<evidence type="ECO:0000256" key="2">
    <source>
        <dbReference type="ARBA" id="ARBA00007265"/>
    </source>
</evidence>
<feature type="domain" description="tRNA nucleotidyltransferase/poly(A) polymerase RNA and SrmB- binding" evidence="11">
    <location>
        <begin position="237"/>
        <end position="273"/>
    </location>
</feature>
<keyword evidence="8" id="KW-0460">Magnesium</keyword>
<dbReference type="KEGG" id="apln:108735447"/>
<dbReference type="RefSeq" id="XP_018322908.1">
    <property type="nucleotide sequence ID" value="XM_018467406.2"/>
</dbReference>
<dbReference type="Gene3D" id="3.30.460.10">
    <property type="entry name" value="Beta Polymerase, domain 2"/>
    <property type="match status" value="1"/>
</dbReference>
<keyword evidence="4" id="KW-0819">tRNA processing</keyword>
<dbReference type="GeneID" id="108735447"/>